<evidence type="ECO:0000313" key="1">
    <source>
        <dbReference type="EMBL" id="CAL1264402.1"/>
    </source>
</evidence>
<organism evidence="1 2">
    <name type="scientific">Larinioides sclopetarius</name>
    <dbReference type="NCBI Taxonomy" id="280406"/>
    <lineage>
        <taxon>Eukaryota</taxon>
        <taxon>Metazoa</taxon>
        <taxon>Ecdysozoa</taxon>
        <taxon>Arthropoda</taxon>
        <taxon>Chelicerata</taxon>
        <taxon>Arachnida</taxon>
        <taxon>Araneae</taxon>
        <taxon>Araneomorphae</taxon>
        <taxon>Entelegynae</taxon>
        <taxon>Araneoidea</taxon>
        <taxon>Araneidae</taxon>
        <taxon>Larinioides</taxon>
    </lineage>
</organism>
<reference evidence="1 2" key="1">
    <citation type="submission" date="2024-04" db="EMBL/GenBank/DDBJ databases">
        <authorList>
            <person name="Rising A."/>
            <person name="Reimegard J."/>
            <person name="Sonavane S."/>
            <person name="Akerstrom W."/>
            <person name="Nylinder S."/>
            <person name="Hedman E."/>
            <person name="Kallberg Y."/>
        </authorList>
    </citation>
    <scope>NUCLEOTIDE SEQUENCE [LARGE SCALE GENOMIC DNA]</scope>
</reference>
<proteinExistence type="predicted"/>
<protein>
    <submittedName>
        <fullName evidence="1">Uncharacterized protein</fullName>
    </submittedName>
</protein>
<name>A0AAV1YYZ2_9ARAC</name>
<feature type="non-terminal residue" evidence="1">
    <location>
        <position position="29"/>
    </location>
</feature>
<gene>
    <name evidence="1" type="ORF">LARSCL_LOCUS2015</name>
</gene>
<keyword evidence="2" id="KW-1185">Reference proteome</keyword>
<sequence>MFLQMLFVTEELDLIPCRFTVVLSFFSSC</sequence>
<accession>A0AAV1YYZ2</accession>
<dbReference type="AlphaFoldDB" id="A0AAV1YYZ2"/>
<comment type="caution">
    <text evidence="1">The sequence shown here is derived from an EMBL/GenBank/DDBJ whole genome shotgun (WGS) entry which is preliminary data.</text>
</comment>
<dbReference type="EMBL" id="CAXIEN010000013">
    <property type="protein sequence ID" value="CAL1264402.1"/>
    <property type="molecule type" value="Genomic_DNA"/>
</dbReference>
<evidence type="ECO:0000313" key="2">
    <source>
        <dbReference type="Proteomes" id="UP001497382"/>
    </source>
</evidence>
<dbReference type="Proteomes" id="UP001497382">
    <property type="component" value="Unassembled WGS sequence"/>
</dbReference>